<gene>
    <name evidence="2" type="ORF">apy_00670</name>
</gene>
<dbReference type="Proteomes" id="UP000291213">
    <property type="component" value="Unassembled WGS sequence"/>
</dbReference>
<dbReference type="OrthoDB" id="45285at2157"/>
<protein>
    <submittedName>
        <fullName evidence="2">Phospholipase A2/esterase</fullName>
    </submittedName>
</protein>
<reference evidence="2 3" key="1">
    <citation type="submission" date="2017-02" db="EMBL/GenBank/DDBJ databases">
        <title>isolation and characterization of a novel temperate virus Aeropyrum globular virus 1 infecting hyperthermophilic archaeon Aeropyrum.</title>
        <authorList>
            <person name="Yumiya M."/>
            <person name="Yoshida T."/>
            <person name="Sako Y."/>
        </authorList>
    </citation>
    <scope>NUCLEOTIDE SEQUENCE [LARGE SCALE GENOMIC DNA]</scope>
    <source>
        <strain evidence="2 3">YK1-12-2013</strain>
    </source>
</reference>
<evidence type="ECO:0000313" key="3">
    <source>
        <dbReference type="Proteomes" id="UP000291213"/>
    </source>
</evidence>
<dbReference type="NCBIfam" id="NF033412">
    <property type="entry name" value="primase_PriX"/>
    <property type="match status" value="1"/>
</dbReference>
<name>A0A401H7P0_AERPX</name>
<proteinExistence type="predicted"/>
<dbReference type="RefSeq" id="WP_131159427.1">
    <property type="nucleotide sequence ID" value="NZ_BDMD01000001.1"/>
</dbReference>
<feature type="domain" description="Primase X" evidence="1">
    <location>
        <begin position="53"/>
        <end position="152"/>
    </location>
</feature>
<accession>A0A401H7P0</accession>
<comment type="caution">
    <text evidence="2">The sequence shown here is derived from an EMBL/GenBank/DDBJ whole genome shotgun (WGS) entry which is preliminary data.</text>
</comment>
<sequence length="157" mass="17801">MGVNEAYEALLRACGDGGFEECRSGYQRFLEEACREAGTCPKRRSSGAGRGKYVWVESIIRSGVPDGRSRLILYVISRYLVNVKGLEPGEAEAVIDEFLRVCCEKHGNCRKIYKSWIRNVLRRVREGGWRPWTLERIRSEDPELYKIIEPIVSSGGG</sequence>
<dbReference type="Pfam" id="PF18689">
    <property type="entry name" value="PriX"/>
    <property type="match status" value="1"/>
</dbReference>
<dbReference type="AlphaFoldDB" id="A0A401H7P0"/>
<organism evidence="2 3">
    <name type="scientific">Aeropyrum pernix</name>
    <dbReference type="NCBI Taxonomy" id="56636"/>
    <lineage>
        <taxon>Archaea</taxon>
        <taxon>Thermoproteota</taxon>
        <taxon>Thermoprotei</taxon>
        <taxon>Desulfurococcales</taxon>
        <taxon>Desulfurococcaceae</taxon>
        <taxon>Aeropyrum</taxon>
    </lineage>
</organism>
<evidence type="ECO:0000313" key="2">
    <source>
        <dbReference type="EMBL" id="GBF08342.1"/>
    </source>
</evidence>
<evidence type="ECO:0000259" key="1">
    <source>
        <dbReference type="Pfam" id="PF18689"/>
    </source>
</evidence>
<dbReference type="InterPro" id="IPR040865">
    <property type="entry name" value="PriX"/>
</dbReference>
<dbReference type="EMBL" id="BDMD01000001">
    <property type="protein sequence ID" value="GBF08342.1"/>
    <property type="molecule type" value="Genomic_DNA"/>
</dbReference>